<dbReference type="EMBL" id="SDVB01000253">
    <property type="protein sequence ID" value="RYC09972.1"/>
    <property type="molecule type" value="Genomic_DNA"/>
</dbReference>
<organism evidence="3 4">
    <name type="scientific">Ciceribacter ferrooxidans</name>
    <dbReference type="NCBI Taxonomy" id="2509717"/>
    <lineage>
        <taxon>Bacteria</taxon>
        <taxon>Pseudomonadati</taxon>
        <taxon>Pseudomonadota</taxon>
        <taxon>Alphaproteobacteria</taxon>
        <taxon>Hyphomicrobiales</taxon>
        <taxon>Rhizobiaceae</taxon>
        <taxon>Ciceribacter</taxon>
    </lineage>
</organism>
<dbReference type="AlphaFoldDB" id="A0A4Q2SVW0"/>
<dbReference type="Proteomes" id="UP000291088">
    <property type="component" value="Unassembled WGS sequence"/>
</dbReference>
<dbReference type="GO" id="GO:0005886">
    <property type="term" value="C:plasma membrane"/>
    <property type="evidence" value="ECO:0007669"/>
    <property type="project" value="InterPro"/>
</dbReference>
<accession>A0A4Q2SVW0</accession>
<feature type="transmembrane region" description="Helical" evidence="1">
    <location>
        <begin position="105"/>
        <end position="126"/>
    </location>
</feature>
<dbReference type="PANTHER" id="PTHR37461:SF1">
    <property type="entry name" value="ANTI-SIGMA-K FACTOR RSKA"/>
    <property type="match status" value="1"/>
</dbReference>
<keyword evidence="1" id="KW-1133">Transmembrane helix</keyword>
<dbReference type="OrthoDB" id="9816387at2"/>
<reference evidence="3 4" key="1">
    <citation type="submission" date="2019-01" db="EMBL/GenBank/DDBJ databases">
        <authorList>
            <person name="Deng T."/>
        </authorList>
    </citation>
    <scope>NUCLEOTIDE SEQUENCE [LARGE SCALE GENOMIC DNA]</scope>
    <source>
        <strain evidence="3 4">F8825</strain>
    </source>
</reference>
<sequence length="242" mass="25791">MTTPDQSKGDRSRDEVLAGEYVLGVLGANERASVEERLRHDRPFAAMVRRWERNLSSIDQGYGAERKRSPQVRPRFDEPAGLPADLSLSGFAASLWNSLSLWRSLALAGFAALAAFAAAGAGLWPFRVPEDALLAELTSPNEALGLSARYDRATGRIRLSPATNRDAAPKSLELWLLEGGDQALSLGVLPAEGGADVLVPAKLREKVVEKAVLAVSVEPYGGSLTGKMTGPVVAKGVIHGRP</sequence>
<evidence type="ECO:0000313" key="3">
    <source>
        <dbReference type="EMBL" id="RYC09972.1"/>
    </source>
</evidence>
<name>A0A4Q2SVW0_9HYPH</name>
<dbReference type="InterPro" id="IPR018764">
    <property type="entry name" value="RskA_C"/>
</dbReference>
<dbReference type="GO" id="GO:0006417">
    <property type="term" value="P:regulation of translation"/>
    <property type="evidence" value="ECO:0007669"/>
    <property type="project" value="TreeGrafter"/>
</dbReference>
<keyword evidence="1" id="KW-0812">Transmembrane</keyword>
<keyword evidence="1" id="KW-0472">Membrane</keyword>
<proteinExistence type="predicted"/>
<dbReference type="RefSeq" id="WP_129333367.1">
    <property type="nucleotide sequence ID" value="NZ_SDVB01000253.1"/>
</dbReference>
<feature type="domain" description="Anti-sigma K factor RskA C-terminal" evidence="2">
    <location>
        <begin position="108"/>
        <end position="224"/>
    </location>
</feature>
<evidence type="ECO:0000256" key="1">
    <source>
        <dbReference type="SAM" id="Phobius"/>
    </source>
</evidence>
<dbReference type="InterPro" id="IPR051474">
    <property type="entry name" value="Anti-sigma-K/W_factor"/>
</dbReference>
<comment type="caution">
    <text evidence="3">The sequence shown here is derived from an EMBL/GenBank/DDBJ whole genome shotgun (WGS) entry which is preliminary data.</text>
</comment>
<protein>
    <submittedName>
        <fullName evidence="3">Anti-sigma factor</fullName>
    </submittedName>
</protein>
<keyword evidence="4" id="KW-1185">Reference proteome</keyword>
<evidence type="ECO:0000259" key="2">
    <source>
        <dbReference type="Pfam" id="PF10099"/>
    </source>
</evidence>
<dbReference type="PANTHER" id="PTHR37461">
    <property type="entry name" value="ANTI-SIGMA-K FACTOR RSKA"/>
    <property type="match status" value="1"/>
</dbReference>
<evidence type="ECO:0000313" key="4">
    <source>
        <dbReference type="Proteomes" id="UP000291088"/>
    </source>
</evidence>
<dbReference type="GO" id="GO:0016989">
    <property type="term" value="F:sigma factor antagonist activity"/>
    <property type="evidence" value="ECO:0007669"/>
    <property type="project" value="TreeGrafter"/>
</dbReference>
<dbReference type="Pfam" id="PF10099">
    <property type="entry name" value="RskA_C"/>
    <property type="match status" value="1"/>
</dbReference>
<gene>
    <name evidence="3" type="ORF">EUU22_17980</name>
</gene>